<accession>A0ABT4UVE2</accession>
<reference evidence="1 2" key="1">
    <citation type="submission" date="2022-11" db="EMBL/GenBank/DDBJ databases">
        <title>Draft genome sequence of Saccharopolyspora sp. WRP15-2 isolated from rhizosphere soils of wild rice in Thailand.</title>
        <authorList>
            <person name="Duangmal K."/>
            <person name="Kammanee S."/>
            <person name="Muangham S."/>
        </authorList>
    </citation>
    <scope>NUCLEOTIDE SEQUENCE [LARGE SCALE GENOMIC DNA]</scope>
    <source>
        <strain evidence="1 2">WRP15-2</strain>
    </source>
</reference>
<organism evidence="1 2">
    <name type="scientific">Saccharopolyspora oryzae</name>
    <dbReference type="NCBI Taxonomy" id="2997343"/>
    <lineage>
        <taxon>Bacteria</taxon>
        <taxon>Bacillati</taxon>
        <taxon>Actinomycetota</taxon>
        <taxon>Actinomycetes</taxon>
        <taxon>Pseudonocardiales</taxon>
        <taxon>Pseudonocardiaceae</taxon>
        <taxon>Saccharopolyspora</taxon>
    </lineage>
</organism>
<protein>
    <submittedName>
        <fullName evidence="1">Uncharacterized protein</fullName>
    </submittedName>
</protein>
<gene>
    <name evidence="1" type="ORF">OU415_09420</name>
</gene>
<evidence type="ECO:0000313" key="2">
    <source>
        <dbReference type="Proteomes" id="UP001210380"/>
    </source>
</evidence>
<dbReference type="Proteomes" id="UP001210380">
    <property type="component" value="Unassembled WGS sequence"/>
</dbReference>
<dbReference type="RefSeq" id="WP_270948230.1">
    <property type="nucleotide sequence ID" value="NZ_JAQGLA010000010.1"/>
</dbReference>
<comment type="caution">
    <text evidence="1">The sequence shown here is derived from an EMBL/GenBank/DDBJ whole genome shotgun (WGS) entry which is preliminary data.</text>
</comment>
<proteinExistence type="predicted"/>
<dbReference type="EMBL" id="JAQGLA010000010">
    <property type="protein sequence ID" value="MDA3625654.1"/>
    <property type="molecule type" value="Genomic_DNA"/>
</dbReference>
<sequence>MEFSAAFEERFVQVQKEVGRGGARPGPLLESWEHLVWRCEHGYDDNIDELLHDFQNRHSIEFVLGSASLNEYPEMVKFRELVSELDRRFEKLQIRDPDLRWVKDPWWQSYPLRLGGKELAEDYWNMFGIRIQIVP</sequence>
<evidence type="ECO:0000313" key="1">
    <source>
        <dbReference type="EMBL" id="MDA3625654.1"/>
    </source>
</evidence>
<keyword evidence="2" id="KW-1185">Reference proteome</keyword>
<name>A0ABT4UVE2_9PSEU</name>